<dbReference type="InterPro" id="IPR042779">
    <property type="entry name" value="MISP/MISP3-like"/>
</dbReference>
<feature type="region of interest" description="Disordered" evidence="2">
    <location>
        <begin position="533"/>
        <end position="567"/>
    </location>
</feature>
<dbReference type="Pfam" id="PF15304">
    <property type="entry name" value="AKAP2_C"/>
    <property type="match status" value="1"/>
</dbReference>
<sequence length="606" mass="68411">DDEEQDRYRVPPPNISPEKARELEDERKEVIRSQVMKKSSTIAERWSSMDELSSISMGSPGEGRHTGSVPTSFAIYFDKPSSGRAATPVDPENIDTEQINFSAARQQFLMLEKTNSGSFFSPGQQAMSPRAESVTKVSREEWYRPEMATNATRGYGSAGASSQSRTDKNVYQTFNVDLRAGSNGLGKETRVSSETPIEREIRMTMEREENLWKERGIQRLTSSSELVEIQTKPVLNIHTSPGPGRKGKDRGRASLYVQREIEQETKREEDLRRQGRLLGAYDRGTQQELEERRRVFEQEEAPPQKPTPLQRAEERRSWVKEFVVEQPSSPSPTEDTRAGRNIPSYTASIAHFQLSQPRFAASERSREQPLVSQLASASASKWGSEDSWGGKLPSSTPSPASTAVLPRKYLNLSFWKPKVSFVEDMGTQSPLRREDGREEQYRLRTWKPQTSALIEEEIRSDLQREEELQEQRRWLMDAYSDGVPQEGSRSRHNSAASGASGNYWVSESPASSPASHQSGILGLISSFTPLRVTSSSQGSAETLTPDSSRSSPFEERRRRVKEDGKYAGIEPIDKVNTEVVESTRVFRHKSAMAQRWEAGQYVRDED</sequence>
<feature type="compositionally biased region" description="Basic and acidic residues" evidence="2">
    <location>
        <begin position="311"/>
        <end position="323"/>
    </location>
</feature>
<accession>A0A7K9K7X8</accession>
<feature type="region of interest" description="Disordered" evidence="2">
    <location>
        <begin position="1"/>
        <end position="27"/>
    </location>
</feature>
<keyword evidence="5" id="KW-1185">Reference proteome</keyword>
<feature type="non-terminal residue" evidence="4">
    <location>
        <position position="606"/>
    </location>
</feature>
<feature type="compositionally biased region" description="Polar residues" evidence="2">
    <location>
        <begin position="370"/>
        <end position="381"/>
    </location>
</feature>
<feature type="domain" description="A-kinase anchor protein 2 C-terminal" evidence="3">
    <location>
        <begin position="229"/>
        <end position="599"/>
    </location>
</feature>
<feature type="compositionally biased region" description="Basic and acidic residues" evidence="2">
    <location>
        <begin position="259"/>
        <end position="273"/>
    </location>
</feature>
<evidence type="ECO:0000313" key="5">
    <source>
        <dbReference type="Proteomes" id="UP000523279"/>
    </source>
</evidence>
<dbReference type="AlphaFoldDB" id="A0A7K9K7X8"/>
<feature type="region of interest" description="Disordered" evidence="2">
    <location>
        <begin position="358"/>
        <end position="402"/>
    </location>
</feature>
<reference evidence="4 5" key="1">
    <citation type="submission" date="2019-09" db="EMBL/GenBank/DDBJ databases">
        <title>Bird 10,000 Genomes (B10K) Project - Family phase.</title>
        <authorList>
            <person name="Zhang G."/>
        </authorList>
    </citation>
    <scope>NUCLEOTIDE SEQUENCE [LARGE SCALE GENOMIC DNA]</scope>
    <source>
        <strain evidence="4">B10K-DU-001-34</strain>
        <tissue evidence="4">Muscle</tissue>
    </source>
</reference>
<evidence type="ECO:0000313" key="4">
    <source>
        <dbReference type="EMBL" id="NXH46681.1"/>
    </source>
</evidence>
<feature type="compositionally biased region" description="Basic and acidic residues" evidence="2">
    <location>
        <begin position="552"/>
        <end position="567"/>
    </location>
</feature>
<organism evidence="4 5">
    <name type="scientific">Dicaeum eximium</name>
    <dbReference type="NCBI Taxonomy" id="667154"/>
    <lineage>
        <taxon>Eukaryota</taxon>
        <taxon>Metazoa</taxon>
        <taxon>Chordata</taxon>
        <taxon>Craniata</taxon>
        <taxon>Vertebrata</taxon>
        <taxon>Euteleostomi</taxon>
        <taxon>Archelosauria</taxon>
        <taxon>Archosauria</taxon>
        <taxon>Dinosauria</taxon>
        <taxon>Saurischia</taxon>
        <taxon>Theropoda</taxon>
        <taxon>Coelurosauria</taxon>
        <taxon>Aves</taxon>
        <taxon>Neognathae</taxon>
        <taxon>Neoaves</taxon>
        <taxon>Telluraves</taxon>
        <taxon>Australaves</taxon>
        <taxon>Passeriformes</taxon>
        <taxon>Passeroidea</taxon>
        <taxon>Dicaeidae</taxon>
        <taxon>Dicaeum</taxon>
    </lineage>
</organism>
<feature type="non-terminal residue" evidence="4">
    <location>
        <position position="1"/>
    </location>
</feature>
<dbReference type="Proteomes" id="UP000523279">
    <property type="component" value="Unassembled WGS sequence"/>
</dbReference>
<dbReference type="InterPro" id="IPR029304">
    <property type="entry name" value="AKAP2_C"/>
</dbReference>
<dbReference type="PANTHER" id="PTHR18839">
    <property type="entry name" value="MITOTIC INTERACTOR AND SUBSTRATE OF PLK1 MISP FAMILY MEMBER"/>
    <property type="match status" value="1"/>
</dbReference>
<feature type="compositionally biased region" description="Basic and acidic residues" evidence="2">
    <location>
        <begin position="18"/>
        <end position="27"/>
    </location>
</feature>
<evidence type="ECO:0000256" key="2">
    <source>
        <dbReference type="SAM" id="MobiDB-lite"/>
    </source>
</evidence>
<feature type="region of interest" description="Disordered" evidence="2">
    <location>
        <begin position="231"/>
        <end position="340"/>
    </location>
</feature>
<feature type="compositionally biased region" description="Polar residues" evidence="2">
    <location>
        <begin position="533"/>
        <end position="546"/>
    </location>
</feature>
<dbReference type="PANTHER" id="PTHR18839:SF7">
    <property type="entry name" value="A-KINASE ANCHOR PROTEIN 2 C-TERMINAL DOMAIN-CONTAINING PROTEIN"/>
    <property type="match status" value="1"/>
</dbReference>
<keyword evidence="1" id="KW-0175">Coiled coil</keyword>
<feature type="compositionally biased region" description="Polar residues" evidence="2">
    <location>
        <begin position="493"/>
        <end position="517"/>
    </location>
</feature>
<gene>
    <name evidence="4" type="primary">Misp</name>
    <name evidence="4" type="ORF">DICEXI_R06516</name>
</gene>
<feature type="region of interest" description="Disordered" evidence="2">
    <location>
        <begin position="477"/>
        <end position="517"/>
    </location>
</feature>
<evidence type="ECO:0000259" key="3">
    <source>
        <dbReference type="Pfam" id="PF15304"/>
    </source>
</evidence>
<evidence type="ECO:0000256" key="1">
    <source>
        <dbReference type="ARBA" id="ARBA00023054"/>
    </source>
</evidence>
<protein>
    <submittedName>
        <fullName evidence="4">MISP protein</fullName>
    </submittedName>
</protein>
<name>A0A7K9K7X8_9PASE</name>
<feature type="compositionally biased region" description="Low complexity" evidence="2">
    <location>
        <begin position="393"/>
        <end position="402"/>
    </location>
</feature>
<proteinExistence type="predicted"/>
<comment type="caution">
    <text evidence="4">The sequence shown here is derived from an EMBL/GenBank/DDBJ whole genome shotgun (WGS) entry which is preliminary data.</text>
</comment>
<dbReference type="EMBL" id="VWZP01007533">
    <property type="protein sequence ID" value="NXH46681.1"/>
    <property type="molecule type" value="Genomic_DNA"/>
</dbReference>